<proteinExistence type="predicted"/>
<gene>
    <name evidence="2" type="ORF">SEMRO_515_G158290.1</name>
</gene>
<dbReference type="AlphaFoldDB" id="A0A9N8E157"/>
<keyword evidence="3" id="KW-1185">Reference proteome</keyword>
<keyword evidence="1" id="KW-0732">Signal</keyword>
<reference evidence="2" key="1">
    <citation type="submission" date="2020-06" db="EMBL/GenBank/DDBJ databases">
        <authorList>
            <consortium name="Plant Systems Biology data submission"/>
        </authorList>
    </citation>
    <scope>NUCLEOTIDE SEQUENCE</scope>
    <source>
        <strain evidence="2">D6</strain>
    </source>
</reference>
<organism evidence="2 3">
    <name type="scientific">Seminavis robusta</name>
    <dbReference type="NCBI Taxonomy" id="568900"/>
    <lineage>
        <taxon>Eukaryota</taxon>
        <taxon>Sar</taxon>
        <taxon>Stramenopiles</taxon>
        <taxon>Ochrophyta</taxon>
        <taxon>Bacillariophyta</taxon>
        <taxon>Bacillariophyceae</taxon>
        <taxon>Bacillariophycidae</taxon>
        <taxon>Naviculales</taxon>
        <taxon>Naviculaceae</taxon>
        <taxon>Seminavis</taxon>
    </lineage>
</organism>
<comment type="caution">
    <text evidence="2">The sequence shown here is derived from an EMBL/GenBank/DDBJ whole genome shotgun (WGS) entry which is preliminary data.</text>
</comment>
<feature type="signal peptide" evidence="1">
    <location>
        <begin position="1"/>
        <end position="17"/>
    </location>
</feature>
<dbReference type="EMBL" id="CAICTM010000514">
    <property type="protein sequence ID" value="CAB9512040.1"/>
    <property type="molecule type" value="Genomic_DNA"/>
</dbReference>
<evidence type="ECO:0000313" key="2">
    <source>
        <dbReference type="EMBL" id="CAB9512040.1"/>
    </source>
</evidence>
<evidence type="ECO:0000256" key="1">
    <source>
        <dbReference type="SAM" id="SignalP"/>
    </source>
</evidence>
<accession>A0A9N8E157</accession>
<dbReference type="Proteomes" id="UP001153069">
    <property type="component" value="Unassembled WGS sequence"/>
</dbReference>
<sequence>MKLIIAFLVALLPVASGVQEGPPEQVLENRELHGDDCNLLAPDEFCQDEGGEGARARSGNLPCYNDFRLHCVCNTPLYQLSLDGEECEFCNWNTGDRFCQGGGGQGAFADPRLICWNDFADHCLCRTGYRKTNKECEDCHLTQKNEFCQEFSSVAFAIPGWDCYDDFEEDCQCPPTHRQDRDGCELCNQDDPTAWCRSVGNHRSFHRTDRTCWTDFDEDCQCESGFWVNNGHCTDCNLKNADFWCRDQHPEAHAKPGKSCYKDFEEDCLCNPEFVVEGDTCVTDCHDDDPDEFCREIGGAGAFADQSLNCWTDFLAHCQCFAGFLKRTNPDRCEMQSS</sequence>
<feature type="chain" id="PRO_5040147008" evidence="1">
    <location>
        <begin position="18"/>
        <end position="338"/>
    </location>
</feature>
<evidence type="ECO:0000313" key="3">
    <source>
        <dbReference type="Proteomes" id="UP001153069"/>
    </source>
</evidence>
<name>A0A9N8E157_9STRA</name>
<protein>
    <submittedName>
        <fullName evidence="2">Uncharacterized protein</fullName>
    </submittedName>
</protein>